<dbReference type="PANTHER" id="PTHR33824">
    <property type="entry name" value="POLYKETIDE CYCLASE/DEHYDRASE AND LIPID TRANSPORT SUPERFAMILY PROTEIN"/>
    <property type="match status" value="1"/>
</dbReference>
<dbReference type="OrthoDB" id="5115710at2"/>
<dbReference type="Gene3D" id="3.30.530.20">
    <property type="match status" value="1"/>
</dbReference>
<name>A0A5M8QP76_9MICO</name>
<protein>
    <recommendedName>
        <fullName evidence="1">Coenzyme Q-binding protein COQ10 START domain-containing protein</fullName>
    </recommendedName>
</protein>
<dbReference type="InterPro" id="IPR047137">
    <property type="entry name" value="ORF3"/>
</dbReference>
<dbReference type="AlphaFoldDB" id="A0A5M8QP76"/>
<dbReference type="InterPro" id="IPR023393">
    <property type="entry name" value="START-like_dom_sf"/>
</dbReference>
<keyword evidence="3" id="KW-1185">Reference proteome</keyword>
<organism evidence="2 3">
    <name type="scientific">Agrococcus sediminis</name>
    <dbReference type="NCBI Taxonomy" id="2599924"/>
    <lineage>
        <taxon>Bacteria</taxon>
        <taxon>Bacillati</taxon>
        <taxon>Actinomycetota</taxon>
        <taxon>Actinomycetes</taxon>
        <taxon>Micrococcales</taxon>
        <taxon>Microbacteriaceae</taxon>
        <taxon>Agrococcus</taxon>
    </lineage>
</organism>
<feature type="domain" description="Coenzyme Q-binding protein COQ10 START" evidence="1">
    <location>
        <begin position="33"/>
        <end position="136"/>
    </location>
</feature>
<dbReference type="Proteomes" id="UP000323221">
    <property type="component" value="Unassembled WGS sequence"/>
</dbReference>
<accession>A0A5M8QP76</accession>
<gene>
    <name evidence="2" type="ORF">FQ330_02740</name>
</gene>
<sequence>MVGPWGTTDVPGPSATGGWLEEAMLQVDERLEIDAPRHEVFRMWTDFERFPSFMTGVESVFAETKERLRWRVSIEGVEPSFYALITERVPDRRIAWVSVDLATMGWWGDLTDLDDGRTCMMVRVVWAPRGDDRAPADAKPLDERTIRCGLLRFRTLVQEAFEKAA</sequence>
<dbReference type="SUPFAM" id="SSF55961">
    <property type="entry name" value="Bet v1-like"/>
    <property type="match status" value="1"/>
</dbReference>
<evidence type="ECO:0000313" key="2">
    <source>
        <dbReference type="EMBL" id="KAA6436343.1"/>
    </source>
</evidence>
<dbReference type="Pfam" id="PF03364">
    <property type="entry name" value="Polyketide_cyc"/>
    <property type="match status" value="1"/>
</dbReference>
<evidence type="ECO:0000313" key="3">
    <source>
        <dbReference type="Proteomes" id="UP000323221"/>
    </source>
</evidence>
<comment type="caution">
    <text evidence="2">The sequence shown here is derived from an EMBL/GenBank/DDBJ whole genome shotgun (WGS) entry which is preliminary data.</text>
</comment>
<evidence type="ECO:0000259" key="1">
    <source>
        <dbReference type="Pfam" id="PF03364"/>
    </source>
</evidence>
<dbReference type="EMBL" id="VOIR01000011">
    <property type="protein sequence ID" value="KAA6436343.1"/>
    <property type="molecule type" value="Genomic_DNA"/>
</dbReference>
<reference evidence="2 3" key="1">
    <citation type="submission" date="2019-08" db="EMBL/GenBank/DDBJ databases">
        <title>Agrococcus lahaulensis sp. nov., isolated from a cold desert of the Indian Himalayas.</title>
        <authorList>
            <person name="Qu J.H."/>
        </authorList>
    </citation>
    <scope>NUCLEOTIDE SEQUENCE [LARGE SCALE GENOMIC DNA]</scope>
    <source>
        <strain evidence="2 3">NS18</strain>
    </source>
</reference>
<proteinExistence type="predicted"/>
<dbReference type="InterPro" id="IPR005031">
    <property type="entry name" value="COQ10_START"/>
</dbReference>
<dbReference type="PANTHER" id="PTHR33824:SF7">
    <property type="entry name" value="POLYKETIDE CYCLASE_DEHYDRASE AND LIPID TRANSPORT SUPERFAMILY PROTEIN"/>
    <property type="match status" value="1"/>
</dbReference>